<dbReference type="GO" id="GO:0008168">
    <property type="term" value="F:methyltransferase activity"/>
    <property type="evidence" value="ECO:0007669"/>
    <property type="project" value="UniProtKB-KW"/>
</dbReference>
<keyword evidence="6" id="KW-1185">Reference proteome</keyword>
<dbReference type="Gene3D" id="3.40.50.150">
    <property type="entry name" value="Vaccinia Virus protein VP39"/>
    <property type="match status" value="2"/>
</dbReference>
<dbReference type="OMA" id="EKICNAF"/>
<dbReference type="SUPFAM" id="SSF53335">
    <property type="entry name" value="S-adenosyl-L-methionine-dependent methyltransferases"/>
    <property type="match status" value="1"/>
</dbReference>
<dbReference type="CDD" id="cd02440">
    <property type="entry name" value="AdoMet_MTases"/>
    <property type="match status" value="1"/>
</dbReference>
<evidence type="ECO:0000256" key="1">
    <source>
        <dbReference type="ARBA" id="ARBA00022603"/>
    </source>
</evidence>
<feature type="region of interest" description="SAM motif I" evidence="4">
    <location>
        <begin position="130"/>
        <end position="139"/>
    </location>
</feature>
<dbReference type="Proteomes" id="UP000824469">
    <property type="component" value="Unassembled WGS sequence"/>
</dbReference>
<evidence type="ECO:0000256" key="2">
    <source>
        <dbReference type="ARBA" id="ARBA00022679"/>
    </source>
</evidence>
<organism evidence="5 6">
    <name type="scientific">Taxus chinensis</name>
    <name type="common">Chinese yew</name>
    <name type="synonym">Taxus wallichiana var. chinensis</name>
    <dbReference type="NCBI Taxonomy" id="29808"/>
    <lineage>
        <taxon>Eukaryota</taxon>
        <taxon>Viridiplantae</taxon>
        <taxon>Streptophyta</taxon>
        <taxon>Embryophyta</taxon>
        <taxon>Tracheophyta</taxon>
        <taxon>Spermatophyta</taxon>
        <taxon>Pinopsida</taxon>
        <taxon>Pinidae</taxon>
        <taxon>Conifers II</taxon>
        <taxon>Cupressales</taxon>
        <taxon>Taxaceae</taxon>
        <taxon>Taxus</taxon>
    </lineage>
</organism>
<comment type="caution">
    <text evidence="4">Lacks conserved residue(s) required for the propagation of feature annotation.</text>
</comment>
<gene>
    <name evidence="5" type="ORF">KI387_016355</name>
</gene>
<name>A0AA38GDZ9_TAXCH</name>
<dbReference type="InterPro" id="IPR029063">
    <property type="entry name" value="SAM-dependent_MTases_sf"/>
</dbReference>
<keyword evidence="1 4" id="KW-0489">Methyltransferase</keyword>
<dbReference type="EMBL" id="JAHRHJ020000003">
    <property type="protein sequence ID" value="KAH9321716.1"/>
    <property type="molecule type" value="Genomic_DNA"/>
</dbReference>
<protein>
    <recommendedName>
        <fullName evidence="7">Methyltransferase type 11 domain-containing protein</fullName>
    </recommendedName>
</protein>
<evidence type="ECO:0008006" key="7">
    <source>
        <dbReference type="Google" id="ProtNLM"/>
    </source>
</evidence>
<comment type="similarity">
    <text evidence="4">Belongs to the class I-like SAM-binding methyltransferase superfamily. gTMT family.</text>
</comment>
<evidence type="ECO:0000313" key="6">
    <source>
        <dbReference type="Proteomes" id="UP000824469"/>
    </source>
</evidence>
<evidence type="ECO:0000256" key="3">
    <source>
        <dbReference type="ARBA" id="ARBA00022691"/>
    </source>
</evidence>
<dbReference type="PANTHER" id="PTHR43591:SF81">
    <property type="entry name" value="MAGNESIUM PROTOPORPHYRIN IX METHYLTRANSFERASE, CHLOROPLASTIC-RELATED"/>
    <property type="match status" value="1"/>
</dbReference>
<keyword evidence="3 4" id="KW-0949">S-adenosyl-L-methionine</keyword>
<keyword evidence="2 4" id="KW-0808">Transferase</keyword>
<dbReference type="Pfam" id="PF02353">
    <property type="entry name" value="CMAS"/>
    <property type="match status" value="1"/>
</dbReference>
<accession>A0AA38GDZ9</accession>
<dbReference type="AlphaFoldDB" id="A0AA38GDZ9"/>
<dbReference type="GO" id="GO:0032259">
    <property type="term" value="P:methylation"/>
    <property type="evidence" value="ECO:0007669"/>
    <property type="project" value="UniProtKB-UniRule"/>
</dbReference>
<evidence type="ECO:0000256" key="4">
    <source>
        <dbReference type="PROSITE-ProRule" id="PRU00914"/>
    </source>
</evidence>
<dbReference type="InterPro" id="IPR025774">
    <property type="entry name" value="PiNMT-like"/>
</dbReference>
<sequence>MAAIYTPLISVPPPQCFTRSITRNISTLRMVTGSNPRMPKTEISVAQLKEGIAEFYDESSGVWEDIWGDHMHHGFYDENNNTDHRAAQIKMIEKTLSFAEIPGYPVPIKDCIIICSSISLEDESERPRSVVDVGCGIGGSSRYLANKYGANVKGITLSPLQVARATVLTVVAGLGHRFMKELVRVAAPNGSIIIVTWCHRDLLPGEVSLKPSEQELVEKICNAFYLPAWCSGADYAKLAQALSLVVN</sequence>
<comment type="caution">
    <text evidence="5">The sequence shown here is derived from an EMBL/GenBank/DDBJ whole genome shotgun (WGS) entry which is preliminary data.</text>
</comment>
<reference evidence="5 6" key="1">
    <citation type="journal article" date="2021" name="Nat. Plants">
        <title>The Taxus genome provides insights into paclitaxel biosynthesis.</title>
        <authorList>
            <person name="Xiong X."/>
            <person name="Gou J."/>
            <person name="Liao Q."/>
            <person name="Li Y."/>
            <person name="Zhou Q."/>
            <person name="Bi G."/>
            <person name="Li C."/>
            <person name="Du R."/>
            <person name="Wang X."/>
            <person name="Sun T."/>
            <person name="Guo L."/>
            <person name="Liang H."/>
            <person name="Lu P."/>
            <person name="Wu Y."/>
            <person name="Zhang Z."/>
            <person name="Ro D.K."/>
            <person name="Shang Y."/>
            <person name="Huang S."/>
            <person name="Yan J."/>
        </authorList>
    </citation>
    <scope>NUCLEOTIDE SEQUENCE [LARGE SCALE GENOMIC DNA]</scope>
    <source>
        <strain evidence="5">Ta-2019</strain>
    </source>
</reference>
<evidence type="ECO:0000313" key="5">
    <source>
        <dbReference type="EMBL" id="KAH9321716.1"/>
    </source>
</evidence>
<dbReference type="PANTHER" id="PTHR43591">
    <property type="entry name" value="METHYLTRANSFERASE"/>
    <property type="match status" value="1"/>
</dbReference>
<dbReference type="PROSITE" id="PS51581">
    <property type="entry name" value="SAM_GTMT"/>
    <property type="match status" value="1"/>
</dbReference>
<proteinExistence type="inferred from homology"/>